<evidence type="ECO:0000313" key="2">
    <source>
        <dbReference type="EMBL" id="EYF08181.1"/>
    </source>
</evidence>
<evidence type="ECO:0000256" key="1">
    <source>
        <dbReference type="SAM" id="MobiDB-lite"/>
    </source>
</evidence>
<accession>A0A017THV5</accession>
<evidence type="ECO:0008006" key="4">
    <source>
        <dbReference type="Google" id="ProtNLM"/>
    </source>
</evidence>
<feature type="region of interest" description="Disordered" evidence="1">
    <location>
        <begin position="99"/>
        <end position="147"/>
    </location>
</feature>
<protein>
    <recommendedName>
        <fullName evidence="4">Cell surface protein</fullName>
    </recommendedName>
</protein>
<sequence>MQVQAPEGNHLWSEGFAPVTAGYIRRPGDIPVSADGEIAVLYCAGRFVAIGPGFEAGPDRLKRLDTSGNALWDLGSGSVHGNGGSAAFDGAGNILSPSPGSSSALPWERSASASCSSRRSAPPGASSGARRSAGRIPSTTRAGGSRGGLAGGLAVDASDHVFISGWFAEPMNLGLGMLPAGPFLARFTPGGAPVWVQSMPQRSRRLAVVATFAP</sequence>
<name>A0A017THV5_9BACT</name>
<keyword evidence="3" id="KW-1185">Reference proteome</keyword>
<proteinExistence type="predicted"/>
<dbReference type="AlphaFoldDB" id="A0A017THV5"/>
<comment type="caution">
    <text evidence="2">The sequence shown here is derived from an EMBL/GenBank/DDBJ whole genome shotgun (WGS) entry which is preliminary data.</text>
</comment>
<dbReference type="EMBL" id="ASRX01000005">
    <property type="protein sequence ID" value="EYF08181.1"/>
    <property type="molecule type" value="Genomic_DNA"/>
</dbReference>
<evidence type="ECO:0000313" key="3">
    <source>
        <dbReference type="Proteomes" id="UP000019678"/>
    </source>
</evidence>
<organism evidence="2 3">
    <name type="scientific">Chondromyces apiculatus DSM 436</name>
    <dbReference type="NCBI Taxonomy" id="1192034"/>
    <lineage>
        <taxon>Bacteria</taxon>
        <taxon>Pseudomonadati</taxon>
        <taxon>Myxococcota</taxon>
        <taxon>Polyangia</taxon>
        <taxon>Polyangiales</taxon>
        <taxon>Polyangiaceae</taxon>
        <taxon>Chondromyces</taxon>
    </lineage>
</organism>
<dbReference type="Proteomes" id="UP000019678">
    <property type="component" value="Unassembled WGS sequence"/>
</dbReference>
<feature type="compositionally biased region" description="Low complexity" evidence="1">
    <location>
        <begin position="99"/>
        <end position="143"/>
    </location>
</feature>
<gene>
    <name evidence="2" type="ORF">CAP_5941</name>
</gene>
<reference evidence="2 3" key="1">
    <citation type="submission" date="2013-05" db="EMBL/GenBank/DDBJ databases">
        <title>Genome assembly of Chondromyces apiculatus DSM 436.</title>
        <authorList>
            <person name="Sharma G."/>
            <person name="Khatri I."/>
            <person name="Kaur C."/>
            <person name="Mayilraj S."/>
            <person name="Subramanian S."/>
        </authorList>
    </citation>
    <scope>NUCLEOTIDE SEQUENCE [LARGE SCALE GENOMIC DNA]</scope>
    <source>
        <strain evidence="2 3">DSM 436</strain>
    </source>
</reference>